<dbReference type="AlphaFoldDB" id="J3NAE5"/>
<protein>
    <submittedName>
        <fullName evidence="1">Uncharacterized protein</fullName>
    </submittedName>
</protein>
<name>J3NAE5_ORYBR</name>
<dbReference type="Proteomes" id="UP000006038">
    <property type="component" value="Chromosome 11"/>
</dbReference>
<sequence>MKQQWIEYDRLNKGLDRLAVVPIVGAVSASVPEHGAAVVARRLRPRHHAVEERLGVYPAVRRLRRRQPHVHLARREPRRPGVPGLPEVGRLAVVHVVAARRVVVEPRVDALYQPRPQRRLGVRVRVPAPRRRRQHHRLAAAAVSGEAFDQHVVVRRPTVVDVEVDAVEHRVAEGAEDAPAAAAEVGVPEMVSDVLGRPGGGQRVLVRVLVTVAAGGEEDEDVLGLAVLDVGADPGDVMAGEVGPVAAVAEDAEEGDDDGGVDA</sequence>
<proteinExistence type="predicted"/>
<dbReference type="EnsemblPlants" id="OB11G27810.1">
    <property type="protein sequence ID" value="OB11G27810.1"/>
    <property type="gene ID" value="OB11G27810"/>
</dbReference>
<keyword evidence="2" id="KW-1185">Reference proteome</keyword>
<organism evidence="1">
    <name type="scientific">Oryza brachyantha</name>
    <name type="common">malo sina</name>
    <dbReference type="NCBI Taxonomy" id="4533"/>
    <lineage>
        <taxon>Eukaryota</taxon>
        <taxon>Viridiplantae</taxon>
        <taxon>Streptophyta</taxon>
        <taxon>Embryophyta</taxon>
        <taxon>Tracheophyta</taxon>
        <taxon>Spermatophyta</taxon>
        <taxon>Magnoliopsida</taxon>
        <taxon>Liliopsida</taxon>
        <taxon>Poales</taxon>
        <taxon>Poaceae</taxon>
        <taxon>BOP clade</taxon>
        <taxon>Oryzoideae</taxon>
        <taxon>Oryzeae</taxon>
        <taxon>Oryzinae</taxon>
        <taxon>Oryza</taxon>
    </lineage>
</organism>
<evidence type="ECO:0000313" key="2">
    <source>
        <dbReference type="Proteomes" id="UP000006038"/>
    </source>
</evidence>
<dbReference type="eggNOG" id="ENOG502R50M">
    <property type="taxonomic scope" value="Eukaryota"/>
</dbReference>
<dbReference type="HOGENOM" id="CLU_1059997_0_0_1"/>
<evidence type="ECO:0000313" key="1">
    <source>
        <dbReference type="EnsemblPlants" id="OB11G27810.1"/>
    </source>
</evidence>
<accession>J3NAE5</accession>
<dbReference type="Gramene" id="OB11G27810.1">
    <property type="protein sequence ID" value="OB11G27810.1"/>
    <property type="gene ID" value="OB11G27810"/>
</dbReference>
<reference evidence="1" key="1">
    <citation type="journal article" date="2013" name="Nat. Commun.">
        <title>Whole-genome sequencing of Oryza brachyantha reveals mechanisms underlying Oryza genome evolution.</title>
        <authorList>
            <person name="Chen J."/>
            <person name="Huang Q."/>
            <person name="Gao D."/>
            <person name="Wang J."/>
            <person name="Lang Y."/>
            <person name="Liu T."/>
            <person name="Li B."/>
            <person name="Bai Z."/>
            <person name="Luis Goicoechea J."/>
            <person name="Liang C."/>
            <person name="Chen C."/>
            <person name="Zhang W."/>
            <person name="Sun S."/>
            <person name="Liao Y."/>
            <person name="Zhang X."/>
            <person name="Yang L."/>
            <person name="Song C."/>
            <person name="Wang M."/>
            <person name="Shi J."/>
            <person name="Liu G."/>
            <person name="Liu J."/>
            <person name="Zhou H."/>
            <person name="Zhou W."/>
            <person name="Yu Q."/>
            <person name="An N."/>
            <person name="Chen Y."/>
            <person name="Cai Q."/>
            <person name="Wang B."/>
            <person name="Liu B."/>
            <person name="Min J."/>
            <person name="Huang Y."/>
            <person name="Wu H."/>
            <person name="Li Z."/>
            <person name="Zhang Y."/>
            <person name="Yin Y."/>
            <person name="Song W."/>
            <person name="Jiang J."/>
            <person name="Jackson S.A."/>
            <person name="Wing R.A."/>
            <person name="Wang J."/>
            <person name="Chen M."/>
        </authorList>
    </citation>
    <scope>NUCLEOTIDE SEQUENCE [LARGE SCALE GENOMIC DNA]</scope>
    <source>
        <strain evidence="1">cv. IRGC 101232</strain>
    </source>
</reference>
<reference evidence="1" key="2">
    <citation type="submission" date="2013-04" db="UniProtKB">
        <authorList>
            <consortium name="EnsemblPlants"/>
        </authorList>
    </citation>
    <scope>IDENTIFICATION</scope>
</reference>